<dbReference type="CDD" id="cd00685">
    <property type="entry name" value="Trans_IPPS_HT"/>
    <property type="match status" value="1"/>
</dbReference>
<comment type="similarity">
    <text evidence="2 7">Belongs to the FPP/GGPP synthase family.</text>
</comment>
<dbReference type="PROSITE" id="PS00444">
    <property type="entry name" value="POLYPRENYL_SYNTHASE_2"/>
    <property type="match status" value="1"/>
</dbReference>
<dbReference type="SUPFAM" id="SSF48576">
    <property type="entry name" value="Terpenoid synthases"/>
    <property type="match status" value="1"/>
</dbReference>
<dbReference type="Gene3D" id="1.10.600.10">
    <property type="entry name" value="Farnesyl Diphosphate Synthase"/>
    <property type="match status" value="1"/>
</dbReference>
<keyword evidence="5" id="KW-0460">Magnesium</keyword>
<dbReference type="SFLD" id="SFLDS00005">
    <property type="entry name" value="Isoprenoid_Synthase_Type_I"/>
    <property type="match status" value="1"/>
</dbReference>
<protein>
    <submittedName>
        <fullName evidence="8">Polyprenyl synthetase family protein</fullName>
    </submittedName>
</protein>
<accession>A0A931GEG1</accession>
<dbReference type="PANTHER" id="PTHR43281:SF1">
    <property type="entry name" value="FARNESYL DIPHOSPHATE SYNTHASE"/>
    <property type="match status" value="1"/>
</dbReference>
<dbReference type="GO" id="GO:0005737">
    <property type="term" value="C:cytoplasm"/>
    <property type="evidence" value="ECO:0007669"/>
    <property type="project" value="UniProtKB-ARBA"/>
</dbReference>
<evidence type="ECO:0000256" key="4">
    <source>
        <dbReference type="ARBA" id="ARBA00022723"/>
    </source>
</evidence>
<evidence type="ECO:0000256" key="1">
    <source>
        <dbReference type="ARBA" id="ARBA00001946"/>
    </source>
</evidence>
<dbReference type="GO" id="GO:0046872">
    <property type="term" value="F:metal ion binding"/>
    <property type="evidence" value="ECO:0007669"/>
    <property type="project" value="UniProtKB-KW"/>
</dbReference>
<evidence type="ECO:0000256" key="3">
    <source>
        <dbReference type="ARBA" id="ARBA00022679"/>
    </source>
</evidence>
<dbReference type="PANTHER" id="PTHR43281">
    <property type="entry name" value="FARNESYL DIPHOSPHATE SYNTHASE"/>
    <property type="match status" value="1"/>
</dbReference>
<evidence type="ECO:0000256" key="5">
    <source>
        <dbReference type="ARBA" id="ARBA00022842"/>
    </source>
</evidence>
<proteinExistence type="inferred from homology"/>
<dbReference type="NCBIfam" id="NF045485">
    <property type="entry name" value="FPPsyn"/>
    <property type="match status" value="1"/>
</dbReference>
<dbReference type="InterPro" id="IPR053378">
    <property type="entry name" value="Prenyl_diphosphate_synthase"/>
</dbReference>
<evidence type="ECO:0000256" key="6">
    <source>
        <dbReference type="ARBA" id="ARBA00023229"/>
    </source>
</evidence>
<keyword evidence="6" id="KW-0414">Isoprene biosynthesis</keyword>
<evidence type="ECO:0000313" key="8">
    <source>
        <dbReference type="EMBL" id="MBG0780047.1"/>
    </source>
</evidence>
<keyword evidence="3 7" id="KW-0808">Transferase</keyword>
<dbReference type="InterPro" id="IPR000092">
    <property type="entry name" value="Polyprenyl_synt"/>
</dbReference>
<dbReference type="PROSITE" id="PS00723">
    <property type="entry name" value="POLYPRENYL_SYNTHASE_1"/>
    <property type="match status" value="1"/>
</dbReference>
<sequence>MSDSGFDITVFLTTHQQRVNDCLERMMACFDPEKELVQAMRHSLMAGGKRLRPVLAVASARACGKDDRLALPVACALEMIHTYSLIHDDLPAMDDDDLRRGKPTCHKEFSEPTAILAGDALLTHAFYILCHPEDLFDPVPGPEILLELGGIIASAAGVNGMVEGQMLDMQSESLAIDVGSDGGKGNKKDLLTHLIHMHELKTGQMIVASVTAGAVSVRAPQQRISDLAAYGTYLGLAFQVMDDILNVAGDPEKMGKAAGSDLQRDKLTFPAILGLDQSRIYAGQLIDQALETIDRFDNQADPLRAIARYVIARDR</sequence>
<dbReference type="InterPro" id="IPR008949">
    <property type="entry name" value="Isoprenoid_synthase_dom_sf"/>
</dbReference>
<dbReference type="InterPro" id="IPR033749">
    <property type="entry name" value="Polyprenyl_synt_CS"/>
</dbReference>
<dbReference type="EMBL" id="JACCQK010000555">
    <property type="protein sequence ID" value="MBG0780047.1"/>
    <property type="molecule type" value="Genomic_DNA"/>
</dbReference>
<comment type="cofactor">
    <cofactor evidence="1">
        <name>Mg(2+)</name>
        <dbReference type="ChEBI" id="CHEBI:18420"/>
    </cofactor>
</comment>
<comment type="caution">
    <text evidence="8">The sequence shown here is derived from an EMBL/GenBank/DDBJ whole genome shotgun (WGS) entry which is preliminary data.</text>
</comment>
<dbReference type="Proteomes" id="UP000706172">
    <property type="component" value="Unassembled WGS sequence"/>
</dbReference>
<gene>
    <name evidence="8" type="ORF">H0S81_08995</name>
</gene>
<dbReference type="GO" id="GO:0004659">
    <property type="term" value="F:prenyltransferase activity"/>
    <property type="evidence" value="ECO:0007669"/>
    <property type="project" value="InterPro"/>
</dbReference>
<dbReference type="GO" id="GO:0016114">
    <property type="term" value="P:terpenoid biosynthetic process"/>
    <property type="evidence" value="ECO:0007669"/>
    <property type="project" value="UniProtKB-ARBA"/>
</dbReference>
<dbReference type="AlphaFoldDB" id="A0A931GEG1"/>
<keyword evidence="4" id="KW-0479">Metal-binding</keyword>
<evidence type="ECO:0000256" key="7">
    <source>
        <dbReference type="RuleBase" id="RU004466"/>
    </source>
</evidence>
<name>A0A931GEG1_9BACT</name>
<organism evidence="8 9">
    <name type="scientific">Desulfotignum balticum</name>
    <dbReference type="NCBI Taxonomy" id="115781"/>
    <lineage>
        <taxon>Bacteria</taxon>
        <taxon>Pseudomonadati</taxon>
        <taxon>Thermodesulfobacteriota</taxon>
        <taxon>Desulfobacteria</taxon>
        <taxon>Desulfobacterales</taxon>
        <taxon>Desulfobacteraceae</taxon>
        <taxon>Desulfotignum</taxon>
    </lineage>
</organism>
<evidence type="ECO:0000313" key="9">
    <source>
        <dbReference type="Proteomes" id="UP000706172"/>
    </source>
</evidence>
<dbReference type="SFLD" id="SFLDG01017">
    <property type="entry name" value="Polyprenyl_Transferase_Like"/>
    <property type="match status" value="1"/>
</dbReference>
<dbReference type="Pfam" id="PF00348">
    <property type="entry name" value="polyprenyl_synt"/>
    <property type="match status" value="1"/>
</dbReference>
<reference evidence="8" key="1">
    <citation type="submission" date="2020-07" db="EMBL/GenBank/DDBJ databases">
        <title>Severe corrosion of carbon steel in oil field produced water can be linked to methanogenic archaea containing a special type of NiFe hydrogenase.</title>
        <authorList>
            <person name="Lahme S."/>
            <person name="Mand J."/>
            <person name="Longwell J."/>
            <person name="Smith R."/>
            <person name="Enning D."/>
        </authorList>
    </citation>
    <scope>NUCLEOTIDE SEQUENCE</scope>
    <source>
        <strain evidence="8">MIC098Bin6</strain>
    </source>
</reference>
<evidence type="ECO:0000256" key="2">
    <source>
        <dbReference type="ARBA" id="ARBA00006706"/>
    </source>
</evidence>
<dbReference type="FunFam" id="1.10.600.10:FF:000001">
    <property type="entry name" value="Geranylgeranyl diphosphate synthase"/>
    <property type="match status" value="1"/>
</dbReference>